<dbReference type="AlphaFoldDB" id="A0A1I8GFZ7"/>
<evidence type="ECO:0000256" key="3">
    <source>
        <dbReference type="ARBA" id="ARBA00022490"/>
    </source>
</evidence>
<feature type="compositionally biased region" description="Polar residues" evidence="7">
    <location>
        <begin position="93"/>
        <end position="102"/>
    </location>
</feature>
<dbReference type="PANTHER" id="PTHR13924">
    <property type="entry name" value="TRANSFORMING ACIDIC COILED-COIL CONTAINING PROTEIN 1/2"/>
    <property type="match status" value="1"/>
</dbReference>
<feature type="region of interest" description="Disordered" evidence="7">
    <location>
        <begin position="187"/>
        <end position="249"/>
    </location>
</feature>
<accession>A0A1I8GFZ7</accession>
<dbReference type="WBParaSite" id="maker-uti_cns_0001899-snap-gene-0.10-mRNA-1">
    <property type="protein sequence ID" value="maker-uti_cns_0001899-snap-gene-0.10-mRNA-1"/>
    <property type="gene ID" value="maker-uti_cns_0001899-snap-gene-0.10"/>
</dbReference>
<keyword evidence="3" id="KW-0963">Cytoplasm</keyword>
<keyword evidence="9" id="KW-1185">Reference proteome</keyword>
<comment type="similarity">
    <text evidence="2">Belongs to the TACC family.</text>
</comment>
<evidence type="ECO:0000256" key="7">
    <source>
        <dbReference type="SAM" id="MobiDB-lite"/>
    </source>
</evidence>
<feature type="compositionally biased region" description="Polar residues" evidence="7">
    <location>
        <begin position="136"/>
        <end position="147"/>
    </location>
</feature>
<evidence type="ECO:0000259" key="8">
    <source>
        <dbReference type="Pfam" id="PF05010"/>
    </source>
</evidence>
<evidence type="ECO:0000256" key="4">
    <source>
        <dbReference type="ARBA" id="ARBA00022553"/>
    </source>
</evidence>
<feature type="region of interest" description="Disordered" evidence="7">
    <location>
        <begin position="278"/>
        <end position="301"/>
    </location>
</feature>
<evidence type="ECO:0000313" key="10">
    <source>
        <dbReference type="WBParaSite" id="maker-uti_cns_0001899-snap-gene-0.10-mRNA-1"/>
    </source>
</evidence>
<feature type="compositionally biased region" description="Low complexity" evidence="7">
    <location>
        <begin position="283"/>
        <end position="295"/>
    </location>
</feature>
<keyword evidence="4" id="KW-0597">Phosphoprotein</keyword>
<reference evidence="10" key="1">
    <citation type="submission" date="2016-11" db="UniProtKB">
        <authorList>
            <consortium name="WormBaseParasite"/>
        </authorList>
    </citation>
    <scope>IDENTIFICATION</scope>
</reference>
<organism evidence="9 10">
    <name type="scientific">Macrostomum lignano</name>
    <dbReference type="NCBI Taxonomy" id="282301"/>
    <lineage>
        <taxon>Eukaryota</taxon>
        <taxon>Metazoa</taxon>
        <taxon>Spiralia</taxon>
        <taxon>Lophotrochozoa</taxon>
        <taxon>Platyhelminthes</taxon>
        <taxon>Rhabditophora</taxon>
        <taxon>Macrostomorpha</taxon>
        <taxon>Macrostomida</taxon>
        <taxon>Macrostomidae</taxon>
        <taxon>Macrostomum</taxon>
    </lineage>
</organism>
<sequence length="484" mass="52730">MDEETDSSSNLRHDSAPNATVVDSNPSFNRNSFRSTFRLPPNRVTQASADGDIALADAAAAAANAVEASIVATDSTTCDSGLEQSPAADAELLTTSPRSSASPRLAEDDSFNQAASEFERQSVLLPSADLHLQFAGGSSTVARQQQPGADRPLPTEPPAGTAAVNGCEEKQHLPAVEDGNCDPEALEEAASASAGDCEAEQERAEVPGGCEEPPAEEAGIGTERPAPSEVQQDPPQQQQESVLEEPSSRKDQAASGLCAFVRSCSILFQLLASGAEDDSMLPASSSTSATSQQQQLRKQESRIRSLTAENARLQSELDSCRLVFREFDRCLRLVADKRHDADAQVVELMRDRDQALEDLQSVEKAFSDLHKRFEKSKQVIESLRANEQALHRSVQEHQARMKRNEQKYLTLKAHAEEKLEAANRHIDEQRRNSESELARLQAVLRKAELQAQNLQAQLDHKVQENAELTSICDELINRVGDEKS</sequence>
<proteinExistence type="inferred from homology"/>
<dbReference type="InterPro" id="IPR007707">
    <property type="entry name" value="TACC_C"/>
</dbReference>
<keyword evidence="5" id="KW-0175">Coiled coil</keyword>
<protein>
    <submittedName>
        <fullName evidence="10">TACC_C domain-containing protein</fullName>
    </submittedName>
</protein>
<feature type="compositionally biased region" description="Low complexity" evidence="7">
    <location>
        <begin position="206"/>
        <end position="219"/>
    </location>
</feature>
<feature type="region of interest" description="Disordered" evidence="7">
    <location>
        <begin position="73"/>
        <end position="113"/>
    </location>
</feature>
<dbReference type="Proteomes" id="UP000095280">
    <property type="component" value="Unplaced"/>
</dbReference>
<name>A0A1I8GFZ7_9PLAT</name>
<feature type="domain" description="Transforming acidic coiled-coil-containing protein C-terminal" evidence="8">
    <location>
        <begin position="290"/>
        <end position="476"/>
    </location>
</feature>
<evidence type="ECO:0000313" key="9">
    <source>
        <dbReference type="Proteomes" id="UP000095280"/>
    </source>
</evidence>
<dbReference type="GO" id="GO:0005737">
    <property type="term" value="C:cytoplasm"/>
    <property type="evidence" value="ECO:0007669"/>
    <property type="project" value="TreeGrafter"/>
</dbReference>
<dbReference type="GO" id="GO:0005856">
    <property type="term" value="C:cytoskeleton"/>
    <property type="evidence" value="ECO:0007669"/>
    <property type="project" value="UniProtKB-SubCell"/>
</dbReference>
<dbReference type="FunFam" id="1.20.5.1700:FF:000001">
    <property type="entry name" value="Transforming acidic coiled-coil-containing protein 1 isoform 2"/>
    <property type="match status" value="1"/>
</dbReference>
<feature type="region of interest" description="Disordered" evidence="7">
    <location>
        <begin position="136"/>
        <end position="163"/>
    </location>
</feature>
<feature type="region of interest" description="Disordered" evidence="7">
    <location>
        <begin position="1"/>
        <end position="44"/>
    </location>
</feature>
<dbReference type="GO" id="GO:0007052">
    <property type="term" value="P:mitotic spindle organization"/>
    <property type="evidence" value="ECO:0007669"/>
    <property type="project" value="InterPro"/>
</dbReference>
<comment type="subcellular location">
    <subcellularLocation>
        <location evidence="1">Cytoplasm</location>
        <location evidence="1">Cytoskeleton</location>
    </subcellularLocation>
</comment>
<feature type="compositionally biased region" description="Low complexity" evidence="7">
    <location>
        <begin position="24"/>
        <end position="38"/>
    </location>
</feature>
<dbReference type="Gene3D" id="1.20.5.1700">
    <property type="match status" value="1"/>
</dbReference>
<keyword evidence="6" id="KW-0206">Cytoskeleton</keyword>
<evidence type="ECO:0000256" key="5">
    <source>
        <dbReference type="ARBA" id="ARBA00023054"/>
    </source>
</evidence>
<evidence type="ECO:0000256" key="6">
    <source>
        <dbReference type="ARBA" id="ARBA00023212"/>
    </source>
</evidence>
<evidence type="ECO:0000256" key="2">
    <source>
        <dbReference type="ARBA" id="ARBA00009423"/>
    </source>
</evidence>
<dbReference type="PANTHER" id="PTHR13924:SF10">
    <property type="entry name" value="TRANSFORMING ACIDIC COILED-COIL PROTEIN, ISOFORM K"/>
    <property type="match status" value="1"/>
</dbReference>
<evidence type="ECO:0000256" key="1">
    <source>
        <dbReference type="ARBA" id="ARBA00004245"/>
    </source>
</evidence>
<dbReference type="Pfam" id="PF05010">
    <property type="entry name" value="TACC_C"/>
    <property type="match status" value="1"/>
</dbReference>
<dbReference type="InterPro" id="IPR039915">
    <property type="entry name" value="TACC"/>
</dbReference>
<feature type="compositionally biased region" description="Polar residues" evidence="7">
    <location>
        <begin position="73"/>
        <end position="83"/>
    </location>
</feature>